<dbReference type="EMBL" id="UINC01039083">
    <property type="protein sequence ID" value="SVB37036.1"/>
    <property type="molecule type" value="Genomic_DNA"/>
</dbReference>
<dbReference type="InterPro" id="IPR036249">
    <property type="entry name" value="Thioredoxin-like_sf"/>
</dbReference>
<dbReference type="InterPro" id="IPR004045">
    <property type="entry name" value="Glutathione_S-Trfase_N"/>
</dbReference>
<dbReference type="CDD" id="cd03194">
    <property type="entry name" value="GST_C_3"/>
    <property type="match status" value="1"/>
</dbReference>
<dbReference type="SFLD" id="SFLDS00019">
    <property type="entry name" value="Glutathione_Transferase_(cytos"/>
    <property type="match status" value="1"/>
</dbReference>
<dbReference type="Pfam" id="PF13409">
    <property type="entry name" value="GST_N_2"/>
    <property type="match status" value="1"/>
</dbReference>
<reference evidence="2" key="1">
    <citation type="submission" date="2018-05" db="EMBL/GenBank/DDBJ databases">
        <authorList>
            <person name="Lanie J.A."/>
            <person name="Ng W.-L."/>
            <person name="Kazmierczak K.M."/>
            <person name="Andrzejewski T.M."/>
            <person name="Davidsen T.M."/>
            <person name="Wayne K.J."/>
            <person name="Tettelin H."/>
            <person name="Glass J.I."/>
            <person name="Rusch D."/>
            <person name="Podicherti R."/>
            <person name="Tsui H.-C.T."/>
            <person name="Winkler M.E."/>
        </authorList>
    </citation>
    <scope>NUCLEOTIDE SEQUENCE</scope>
</reference>
<dbReference type="InterPro" id="IPR040079">
    <property type="entry name" value="Glutathione_S-Trfase"/>
</dbReference>
<name>A0A382DEU5_9ZZZZ</name>
<dbReference type="CDD" id="cd03043">
    <property type="entry name" value="GST_N_1"/>
    <property type="match status" value="1"/>
</dbReference>
<protein>
    <recommendedName>
        <fullName evidence="1">GST N-terminal domain-containing protein</fullName>
    </recommendedName>
</protein>
<accession>A0A382DEU5</accession>
<dbReference type="PANTHER" id="PTHR42673">
    <property type="entry name" value="MALEYLACETOACETATE ISOMERASE"/>
    <property type="match status" value="1"/>
</dbReference>
<dbReference type="SUPFAM" id="SSF52833">
    <property type="entry name" value="Thioredoxin-like"/>
    <property type="match status" value="1"/>
</dbReference>
<dbReference type="GO" id="GO:0016034">
    <property type="term" value="F:maleylacetoacetate isomerase activity"/>
    <property type="evidence" value="ECO:0007669"/>
    <property type="project" value="TreeGrafter"/>
</dbReference>
<dbReference type="GO" id="GO:0004364">
    <property type="term" value="F:glutathione transferase activity"/>
    <property type="evidence" value="ECO:0007669"/>
    <property type="project" value="TreeGrafter"/>
</dbReference>
<sequence length="227" mass="25826">MYTLYIGNKNYSSWSLRPWVLLQTLGIEFEEKLEHFEAIDSFDKFRQFSPSGMVPCLIDGESVIWDSLAICEYVAEHQADAWPGNSGQRAYARCVAAEMHSSFVALRRICPMNCAISVEMAEIPEELWKDIDRIDEIIIEGMTRFGGPFLAGNRFSIADAFYCPVAYRINSYQLPVSSEALEYAQRLLAIPAMQLWDSAAINESWRELQHEAEAAAVGKIILDRRIQ</sequence>
<feature type="domain" description="GST N-terminal" evidence="1">
    <location>
        <begin position="2"/>
        <end position="82"/>
    </location>
</feature>
<organism evidence="2">
    <name type="scientific">marine metagenome</name>
    <dbReference type="NCBI Taxonomy" id="408172"/>
    <lineage>
        <taxon>unclassified sequences</taxon>
        <taxon>metagenomes</taxon>
        <taxon>ecological metagenomes</taxon>
    </lineage>
</organism>
<dbReference type="InterPro" id="IPR036282">
    <property type="entry name" value="Glutathione-S-Trfase_C_sf"/>
</dbReference>
<dbReference type="GO" id="GO:0006749">
    <property type="term" value="P:glutathione metabolic process"/>
    <property type="evidence" value="ECO:0007669"/>
    <property type="project" value="TreeGrafter"/>
</dbReference>
<dbReference type="Gene3D" id="1.20.1050.10">
    <property type="match status" value="1"/>
</dbReference>
<evidence type="ECO:0000259" key="1">
    <source>
        <dbReference type="PROSITE" id="PS50404"/>
    </source>
</evidence>
<evidence type="ECO:0000313" key="2">
    <source>
        <dbReference type="EMBL" id="SVB37036.1"/>
    </source>
</evidence>
<dbReference type="PANTHER" id="PTHR42673:SF4">
    <property type="entry name" value="MALEYLACETOACETATE ISOMERASE"/>
    <property type="match status" value="1"/>
</dbReference>
<dbReference type="AlphaFoldDB" id="A0A382DEU5"/>
<dbReference type="GO" id="GO:0006559">
    <property type="term" value="P:L-phenylalanine catabolic process"/>
    <property type="evidence" value="ECO:0007669"/>
    <property type="project" value="TreeGrafter"/>
</dbReference>
<dbReference type="SUPFAM" id="SSF47616">
    <property type="entry name" value="GST C-terminal domain-like"/>
    <property type="match status" value="1"/>
</dbReference>
<proteinExistence type="predicted"/>
<dbReference type="PROSITE" id="PS50404">
    <property type="entry name" value="GST_NTER"/>
    <property type="match status" value="1"/>
</dbReference>
<gene>
    <name evidence="2" type="ORF">METZ01_LOCUS189890</name>
</gene>
<dbReference type="Gene3D" id="3.40.30.10">
    <property type="entry name" value="Glutaredoxin"/>
    <property type="match status" value="1"/>
</dbReference>